<dbReference type="InterPro" id="IPR004360">
    <property type="entry name" value="Glyas_Fos-R_dOase_dom"/>
</dbReference>
<protein>
    <submittedName>
        <fullName evidence="3">VOC family protein</fullName>
    </submittedName>
</protein>
<name>A0ABU5PI22_9BACL</name>
<proteinExistence type="predicted"/>
<dbReference type="PANTHER" id="PTHR43279:SF1">
    <property type="entry name" value="CATECHOL-2,3-DIOXYGENASE"/>
    <property type="match status" value="1"/>
</dbReference>
<dbReference type="Gene3D" id="3.10.180.10">
    <property type="entry name" value="2,3-Dihydroxybiphenyl 1,2-Dioxygenase, domain 1"/>
    <property type="match status" value="2"/>
</dbReference>
<gene>
    <name evidence="3" type="ORF">U9M73_06215</name>
</gene>
<keyword evidence="4" id="KW-1185">Reference proteome</keyword>
<evidence type="ECO:0000256" key="1">
    <source>
        <dbReference type="ARBA" id="ARBA00022723"/>
    </source>
</evidence>
<evidence type="ECO:0000259" key="2">
    <source>
        <dbReference type="PROSITE" id="PS51819"/>
    </source>
</evidence>
<dbReference type="Proteomes" id="UP001292216">
    <property type="component" value="Unassembled WGS sequence"/>
</dbReference>
<accession>A0ABU5PI22</accession>
<dbReference type="RefSeq" id="WP_260070281.1">
    <property type="nucleotide sequence ID" value="NZ_CBCSKM010000011.1"/>
</dbReference>
<dbReference type="PROSITE" id="PS51819">
    <property type="entry name" value="VOC"/>
    <property type="match status" value="2"/>
</dbReference>
<comment type="caution">
    <text evidence="3">The sequence shown here is derived from an EMBL/GenBank/DDBJ whole genome shotgun (WGS) entry which is preliminary data.</text>
</comment>
<feature type="domain" description="VOC" evidence="2">
    <location>
        <begin position="172"/>
        <end position="288"/>
    </location>
</feature>
<dbReference type="PANTHER" id="PTHR43279">
    <property type="entry name" value="CATECHOL-2,3-DIOXYGENASE"/>
    <property type="match status" value="1"/>
</dbReference>
<dbReference type="SUPFAM" id="SSF54593">
    <property type="entry name" value="Glyoxalase/Bleomycin resistance protein/Dihydroxybiphenyl dioxygenase"/>
    <property type="match status" value="2"/>
</dbReference>
<dbReference type="InterPro" id="IPR037523">
    <property type="entry name" value="VOC_core"/>
</dbReference>
<keyword evidence="1" id="KW-0479">Metal-binding</keyword>
<dbReference type="CDD" id="cd16359">
    <property type="entry name" value="VOC_BsCatE_like_C"/>
    <property type="match status" value="1"/>
</dbReference>
<reference evidence="3 4" key="1">
    <citation type="submission" date="2023-12" db="EMBL/GenBank/DDBJ databases">
        <title>Whole genome sequencing of Paenibacillus phoenicis isolated from the Phoenix Mars Lander spacecraft assembly facility.</title>
        <authorList>
            <person name="Garcia A."/>
            <person name="Venkateswaran K."/>
        </authorList>
    </citation>
    <scope>NUCLEOTIDE SEQUENCE [LARGE SCALE GENOMIC DNA]</scope>
    <source>
        <strain evidence="3 4">3PO2SA</strain>
    </source>
</reference>
<dbReference type="InterPro" id="IPR029068">
    <property type="entry name" value="Glyas_Bleomycin-R_OHBP_Dase"/>
</dbReference>
<dbReference type="CDD" id="cd07255">
    <property type="entry name" value="VOC_BsCatE_like_N"/>
    <property type="match status" value="1"/>
</dbReference>
<dbReference type="Pfam" id="PF00903">
    <property type="entry name" value="Glyoxalase"/>
    <property type="match status" value="2"/>
</dbReference>
<dbReference type="InterPro" id="IPR018146">
    <property type="entry name" value="Glyoxalase_1_CS"/>
</dbReference>
<evidence type="ECO:0000313" key="3">
    <source>
        <dbReference type="EMBL" id="MEA3569591.1"/>
    </source>
</evidence>
<feature type="domain" description="VOC" evidence="2">
    <location>
        <begin position="12"/>
        <end position="129"/>
    </location>
</feature>
<dbReference type="PROSITE" id="PS00934">
    <property type="entry name" value="GLYOXALASE_I_1"/>
    <property type="match status" value="1"/>
</dbReference>
<sequence length="288" mass="31928">MAHPLPIHPATQLGVVQLKVRDLERSLTFYQEVIGLRLLRQNSNVAELTVDGQHPLLILEADPRYRILPERSVSGLYHFAILVPGQVTLGLVLRNLIRHQIPVGQGDHLVSEALYLSDPDQNGIEIYADRPRDTWQKTASGEIHMTTDPVDIENLLHLSERAQWNGLPEGTRMGHVHFHVGDLQQAEQFYCGILGFEVTLHFGVSALFISAGGYHHHIGLNLWAGKDAPPAPEDAVGIHYFTVELPDVPALEAVVSRLDEAKVAYVREGNELRLSDPFGIGIRLTVAA</sequence>
<evidence type="ECO:0000313" key="4">
    <source>
        <dbReference type="Proteomes" id="UP001292216"/>
    </source>
</evidence>
<dbReference type="EMBL" id="JAYERP010000001">
    <property type="protein sequence ID" value="MEA3569591.1"/>
    <property type="molecule type" value="Genomic_DNA"/>
</dbReference>
<organism evidence="3 4">
    <name type="scientific">Paenibacillus phoenicis</name>
    <dbReference type="NCBI Taxonomy" id="554117"/>
    <lineage>
        <taxon>Bacteria</taxon>
        <taxon>Bacillati</taxon>
        <taxon>Bacillota</taxon>
        <taxon>Bacilli</taxon>
        <taxon>Bacillales</taxon>
        <taxon>Paenibacillaceae</taxon>
        <taxon>Paenibacillus</taxon>
    </lineage>
</organism>